<dbReference type="AlphaFoldDB" id="A0A699UIJ1"/>
<comment type="caution">
    <text evidence="2">The sequence shown here is derived from an EMBL/GenBank/DDBJ whole genome shotgun (WGS) entry which is preliminary data.</text>
</comment>
<sequence length="104" mass="11699">ELAEYDNSPSKDRPIFLNDNEEHSVQNDEFLENSSNEIATSSTNQEQEIPPQDSDILATIRSTKEPEYSSSMGYENSNITPETESDEIMKSGVEELVPILSENE</sequence>
<evidence type="ECO:0000256" key="1">
    <source>
        <dbReference type="SAM" id="MobiDB-lite"/>
    </source>
</evidence>
<feature type="compositionally biased region" description="Basic and acidic residues" evidence="1">
    <location>
        <begin position="9"/>
        <end position="26"/>
    </location>
</feature>
<dbReference type="EMBL" id="BKCJ011328886">
    <property type="protein sequence ID" value="GFD21329.1"/>
    <property type="molecule type" value="Genomic_DNA"/>
</dbReference>
<feature type="non-terminal residue" evidence="2">
    <location>
        <position position="1"/>
    </location>
</feature>
<organism evidence="2">
    <name type="scientific">Tanacetum cinerariifolium</name>
    <name type="common">Dalmatian daisy</name>
    <name type="synonym">Chrysanthemum cinerariifolium</name>
    <dbReference type="NCBI Taxonomy" id="118510"/>
    <lineage>
        <taxon>Eukaryota</taxon>
        <taxon>Viridiplantae</taxon>
        <taxon>Streptophyta</taxon>
        <taxon>Embryophyta</taxon>
        <taxon>Tracheophyta</taxon>
        <taxon>Spermatophyta</taxon>
        <taxon>Magnoliopsida</taxon>
        <taxon>eudicotyledons</taxon>
        <taxon>Gunneridae</taxon>
        <taxon>Pentapetalae</taxon>
        <taxon>asterids</taxon>
        <taxon>campanulids</taxon>
        <taxon>Asterales</taxon>
        <taxon>Asteraceae</taxon>
        <taxon>Asteroideae</taxon>
        <taxon>Anthemideae</taxon>
        <taxon>Anthemidinae</taxon>
        <taxon>Tanacetum</taxon>
    </lineage>
</organism>
<accession>A0A699UIJ1</accession>
<name>A0A699UIJ1_TANCI</name>
<proteinExistence type="predicted"/>
<protein>
    <submittedName>
        <fullName evidence="2">Uncharacterized protein</fullName>
    </submittedName>
</protein>
<reference evidence="2" key="1">
    <citation type="journal article" date="2019" name="Sci. Rep.">
        <title>Draft genome of Tanacetum cinerariifolium, the natural source of mosquito coil.</title>
        <authorList>
            <person name="Yamashiro T."/>
            <person name="Shiraishi A."/>
            <person name="Satake H."/>
            <person name="Nakayama K."/>
        </authorList>
    </citation>
    <scope>NUCLEOTIDE SEQUENCE</scope>
</reference>
<feature type="non-terminal residue" evidence="2">
    <location>
        <position position="104"/>
    </location>
</feature>
<gene>
    <name evidence="2" type="ORF">Tci_893298</name>
</gene>
<feature type="region of interest" description="Disordered" evidence="1">
    <location>
        <begin position="1"/>
        <end position="90"/>
    </location>
</feature>
<feature type="compositionally biased region" description="Polar residues" evidence="1">
    <location>
        <begin position="32"/>
        <end position="47"/>
    </location>
</feature>
<evidence type="ECO:0000313" key="2">
    <source>
        <dbReference type="EMBL" id="GFD21329.1"/>
    </source>
</evidence>
<feature type="compositionally biased region" description="Polar residues" evidence="1">
    <location>
        <begin position="68"/>
        <end position="82"/>
    </location>
</feature>